<dbReference type="Pfam" id="PF07484">
    <property type="entry name" value="Collar"/>
    <property type="match status" value="1"/>
</dbReference>
<dbReference type="SUPFAM" id="SSF88874">
    <property type="entry name" value="Receptor-binding domain of short tail fibre protein gp12"/>
    <property type="match status" value="1"/>
</dbReference>
<evidence type="ECO:0000313" key="2">
    <source>
        <dbReference type="EMBL" id="MCP1171843.1"/>
    </source>
</evidence>
<organism evidence="2 3">
    <name type="scientific">Ralstonia chuxiongensis</name>
    <dbReference type="NCBI Taxonomy" id="2957504"/>
    <lineage>
        <taxon>Bacteria</taxon>
        <taxon>Pseudomonadati</taxon>
        <taxon>Pseudomonadota</taxon>
        <taxon>Betaproteobacteria</taxon>
        <taxon>Burkholderiales</taxon>
        <taxon>Burkholderiaceae</taxon>
        <taxon>Ralstonia</taxon>
    </lineage>
</organism>
<protein>
    <submittedName>
        <fullName evidence="2">Tail fiber protein</fullName>
    </submittedName>
</protein>
<dbReference type="EMBL" id="JAMYWC010000002">
    <property type="protein sequence ID" value="MCP1171843.1"/>
    <property type="molecule type" value="Genomic_DNA"/>
</dbReference>
<dbReference type="AlphaFoldDB" id="A0AA41WMK3"/>
<dbReference type="InterPro" id="IPR037053">
    <property type="entry name" value="Phage_tail_collar_dom_sf"/>
</dbReference>
<dbReference type="Proteomes" id="UP001162793">
    <property type="component" value="Unassembled WGS sequence"/>
</dbReference>
<gene>
    <name evidence="2" type="ORF">NKG59_05710</name>
</gene>
<evidence type="ECO:0000313" key="3">
    <source>
        <dbReference type="Proteomes" id="UP001162793"/>
    </source>
</evidence>
<evidence type="ECO:0000259" key="1">
    <source>
        <dbReference type="Pfam" id="PF07484"/>
    </source>
</evidence>
<reference evidence="3" key="1">
    <citation type="journal article" date="2023" name="Front. Microbiol.">
        <title>Ralstonia chuxiongensis sp. nov., Ralstonia mojiangensis sp. nov., and Ralstonia soli sp. nov., isolated from tobacco fields, are three novel species in the family Burkholderiaceae.</title>
        <authorList>
            <person name="Lu C.H."/>
            <person name="Zhang Y.Y."/>
            <person name="Jiang N."/>
            <person name="Chen W."/>
            <person name="Shao X."/>
            <person name="Zhao Z.M."/>
            <person name="Lu W.L."/>
            <person name="Hu X."/>
            <person name="Xi Y.X."/>
            <person name="Zou S.Y."/>
            <person name="Wei Q.J."/>
            <person name="Lin Z.L."/>
            <person name="Gong L."/>
            <person name="Gai X.T."/>
            <person name="Zhang L.Q."/>
            <person name="Li J.Y."/>
            <person name="Jin Y."/>
            <person name="Xia Z.Y."/>
        </authorList>
    </citation>
    <scope>NUCLEOTIDE SEQUENCE [LARGE SCALE GENOMIC DNA]</scope>
    <source>
        <strain evidence="3">21YRMH01-3</strain>
    </source>
</reference>
<sequence length="178" mass="18193">MAEPYVGEIRLFAGNYAPVGWLLCQGQIIGISENEALFTLLGTTYGGDGQSNFGLPDLQGKLPVGQGQGLGLTNRLIGQQFGVDSVTLTTDQIPGHNHAINCTSAAATTITPGPSTLLATVPNAQGFYDAGTANPPGKAALAPQTIGQAGGNQPHTNQMPTASINYIIATAGIYPSQG</sequence>
<comment type="caution">
    <text evidence="2">The sequence shown here is derived from an EMBL/GenBank/DDBJ whole genome shotgun (WGS) entry which is preliminary data.</text>
</comment>
<name>A0AA41WMK3_9RALS</name>
<feature type="domain" description="Phage tail collar" evidence="1">
    <location>
        <begin position="7"/>
        <end position="63"/>
    </location>
</feature>
<dbReference type="RefSeq" id="WP_253535846.1">
    <property type="nucleotide sequence ID" value="NZ_JAMYWC010000002.1"/>
</dbReference>
<accession>A0AA41WMK3</accession>
<proteinExistence type="predicted"/>
<dbReference type="Gene3D" id="3.90.1340.10">
    <property type="entry name" value="Phage tail collar domain"/>
    <property type="match status" value="1"/>
</dbReference>
<dbReference type="InterPro" id="IPR011083">
    <property type="entry name" value="Phage_tail_collar_dom"/>
</dbReference>
<keyword evidence="3" id="KW-1185">Reference proteome</keyword>